<evidence type="ECO:0000313" key="10">
    <source>
        <dbReference type="Proteomes" id="UP000054886"/>
    </source>
</evidence>
<name>A0A0W0D410_CANGB</name>
<dbReference type="VEuPathDB" id="FungiDB:CAGL0M05621g"/>
<comment type="subcellular location">
    <subcellularLocation>
        <location evidence="1">Membrane</location>
        <topology evidence="1">Multi-pass membrane protein</topology>
    </subcellularLocation>
</comment>
<dbReference type="Gene3D" id="3.90.550.20">
    <property type="match status" value="1"/>
</dbReference>
<dbReference type="InterPro" id="IPR029044">
    <property type="entry name" value="Nucleotide-diphossugar_trans"/>
</dbReference>
<proteinExistence type="inferred from homology"/>
<dbReference type="PhylomeDB" id="A0A0W0D410"/>
<dbReference type="GO" id="GO:0006676">
    <property type="term" value="P:mannosyl diphosphorylinositol ceramide metabolic process"/>
    <property type="evidence" value="ECO:0007669"/>
    <property type="project" value="UniProtKB-ARBA"/>
</dbReference>
<protein>
    <recommendedName>
        <fullName evidence="8">inositol phosphorylceramide mannosyltransferase</fullName>
        <ecNumber evidence="8">2.4.1.370</ecNumber>
    </recommendedName>
</protein>
<evidence type="ECO:0000256" key="2">
    <source>
        <dbReference type="ARBA" id="ARBA00009003"/>
    </source>
</evidence>
<keyword evidence="3" id="KW-0808">Transferase</keyword>
<dbReference type="GO" id="GO:0103064">
    <property type="term" value="F:inositol phosphorylceramide mannosyltransferase activity"/>
    <property type="evidence" value="ECO:0007669"/>
    <property type="project" value="UniProtKB-EC"/>
</dbReference>
<evidence type="ECO:0000313" key="9">
    <source>
        <dbReference type="EMBL" id="KTB04240.1"/>
    </source>
</evidence>
<sequence length="441" mass="51189">MKKELKLLIYANFMLVVFILYYTFDLLMLCIDDTFQDALLDFELNPPRDRVTGLEVHDGKPELIPKIIHQTYKTEDIPEQWKESQKKCIDLHPDYEYILWTDEMALKFIKEEYAWFLDTFENYKYPIQRADAIRYFILSHYGGIYIDLDDGCERRLDPLLKVPAFVRKTSPLGVSNNVMGSVPRHPFYLKLLNSLKHYDKYWFIPYLTIMGSTGPLFVSVIWKQYKRWGVPENGVVRIMQPADYKKHTYSFFSISKGSSWHMDDAVFMKSLENHILSCVVAGFIVGFIILYGEYVFYCWLCASWLGSSNDPEAESQDDEDDFIYNKGSQYYQQGHGSIFLGTSISPLRKLNKSLFSTLYTKLVPSSSSSSASACSVSEKYSTPKLSRSVAEYYSLRKENSVHFNSPTPKGKRSRKDSNVRFTNFLLSDIEKLDPNVEDLTN</sequence>
<keyword evidence="6" id="KW-0472">Membrane</keyword>
<gene>
    <name evidence="9" type="ORF">AO440_004096</name>
</gene>
<dbReference type="PANTHER" id="PTHR32385:SF20">
    <property type="entry name" value="MANNOSYL PHOSPHORYLINOSITOL CERAMIDE SYNTHASE CSH1-RELATED"/>
    <property type="match status" value="1"/>
</dbReference>
<accession>A0A0W0D410</accession>
<dbReference type="FunFam" id="3.90.550.20:FF:000001">
    <property type="entry name" value="MIPC synthase subunit (SurA)"/>
    <property type="match status" value="1"/>
</dbReference>
<dbReference type="VEuPathDB" id="FungiDB:GW608_M05577"/>
<dbReference type="GO" id="GO:0051999">
    <property type="term" value="P:mannosyl-inositol phosphorylceramide biosynthetic process"/>
    <property type="evidence" value="ECO:0007669"/>
    <property type="project" value="TreeGrafter"/>
</dbReference>
<dbReference type="AlphaFoldDB" id="A0A0W0D410"/>
<evidence type="ECO:0000256" key="3">
    <source>
        <dbReference type="ARBA" id="ARBA00022679"/>
    </source>
</evidence>
<evidence type="ECO:0000256" key="5">
    <source>
        <dbReference type="ARBA" id="ARBA00022989"/>
    </source>
</evidence>
<dbReference type="InterPro" id="IPR007577">
    <property type="entry name" value="GlycoTrfase_DXD_sugar-bd_CS"/>
</dbReference>
<dbReference type="GO" id="GO:0016020">
    <property type="term" value="C:membrane"/>
    <property type="evidence" value="ECO:0007669"/>
    <property type="project" value="UniProtKB-SubCell"/>
</dbReference>
<dbReference type="InterPro" id="IPR051706">
    <property type="entry name" value="Glycosyltransferase_domain"/>
</dbReference>
<dbReference type="VEuPathDB" id="FungiDB:B1J91_M05621g"/>
<comment type="similarity">
    <text evidence="2">Belongs to the glycosyltransferase 32 family.</text>
</comment>
<dbReference type="GO" id="GO:0031501">
    <property type="term" value="C:mannosyltransferase complex"/>
    <property type="evidence" value="ECO:0007669"/>
    <property type="project" value="UniProtKB-ARBA"/>
</dbReference>
<dbReference type="OMA" id="EYLFYSW"/>
<reference evidence="9 10" key="1">
    <citation type="submission" date="2015-10" db="EMBL/GenBank/DDBJ databases">
        <title>Draft genomes sequences of Candida glabrata isolates 1A, 1B, 2A, 2B, 3A and 3B.</title>
        <authorList>
            <person name="Haavelsrud O.E."/>
            <person name="Gaustad P."/>
        </authorList>
    </citation>
    <scope>NUCLEOTIDE SEQUENCE [LARGE SCALE GENOMIC DNA]</scope>
    <source>
        <strain evidence="9">910700640</strain>
    </source>
</reference>
<dbReference type="Proteomes" id="UP000054886">
    <property type="component" value="Unassembled WGS sequence"/>
</dbReference>
<evidence type="ECO:0000256" key="7">
    <source>
        <dbReference type="ARBA" id="ARBA00052145"/>
    </source>
</evidence>
<dbReference type="EC" id="2.4.1.370" evidence="8"/>
<organism evidence="9 10">
    <name type="scientific">Candida glabrata</name>
    <name type="common">Yeast</name>
    <name type="synonym">Torulopsis glabrata</name>
    <dbReference type="NCBI Taxonomy" id="5478"/>
    <lineage>
        <taxon>Eukaryota</taxon>
        <taxon>Fungi</taxon>
        <taxon>Dikarya</taxon>
        <taxon>Ascomycota</taxon>
        <taxon>Saccharomycotina</taxon>
        <taxon>Saccharomycetes</taxon>
        <taxon>Saccharomycetales</taxon>
        <taxon>Saccharomycetaceae</taxon>
        <taxon>Nakaseomyces</taxon>
    </lineage>
</organism>
<comment type="catalytic activity">
    <reaction evidence="7">
        <text>a 1D-myo-inositol-1-phospho-N-[(R)-2-hydroxy-very-long-chain fatty acyl]-(R)-4-hydroxysphingoid base + GDP-alpha-D-mannose = an alpha-D-mannosyl-(1&lt;-&gt;6)-1D-myo-inositol-1-phospho-N-[(R)-2-hydroxy-very-long-chain fatty acyl]-(R)-4-hydroxysphingoid base + GDP + H(+)</text>
        <dbReference type="Rhea" id="RHEA:64596"/>
        <dbReference type="ChEBI" id="CHEBI:15378"/>
        <dbReference type="ChEBI" id="CHEBI:57527"/>
        <dbReference type="ChEBI" id="CHEBI:58189"/>
        <dbReference type="ChEBI" id="CHEBI:155885"/>
        <dbReference type="ChEBI" id="CHEBI:155926"/>
        <dbReference type="EC" id="2.4.1.370"/>
    </reaction>
    <physiologicalReaction direction="left-to-right" evidence="7">
        <dbReference type="Rhea" id="RHEA:64597"/>
    </physiologicalReaction>
</comment>
<keyword evidence="4" id="KW-0812">Transmembrane</keyword>
<dbReference type="OrthoDB" id="3647at2759"/>
<dbReference type="EMBL" id="LLZZ01000117">
    <property type="protein sequence ID" value="KTB04240.1"/>
    <property type="molecule type" value="Genomic_DNA"/>
</dbReference>
<dbReference type="VEuPathDB" id="FungiDB:GWK60_M05577"/>
<dbReference type="PANTHER" id="PTHR32385">
    <property type="entry name" value="MANNOSYL PHOSPHORYLINOSITOL CERAMIDE SYNTHASE"/>
    <property type="match status" value="1"/>
</dbReference>
<keyword evidence="5" id="KW-1133">Transmembrane helix</keyword>
<evidence type="ECO:0000256" key="1">
    <source>
        <dbReference type="ARBA" id="ARBA00004141"/>
    </source>
</evidence>
<dbReference type="VEuPathDB" id="FungiDB:GVI51_M05577"/>
<evidence type="ECO:0000256" key="4">
    <source>
        <dbReference type="ARBA" id="ARBA00022692"/>
    </source>
</evidence>
<dbReference type="Pfam" id="PF04488">
    <property type="entry name" value="Gly_transf_sug"/>
    <property type="match status" value="1"/>
</dbReference>
<dbReference type="SUPFAM" id="SSF53448">
    <property type="entry name" value="Nucleotide-diphospho-sugar transferases"/>
    <property type="match status" value="1"/>
</dbReference>
<evidence type="ECO:0000256" key="6">
    <source>
        <dbReference type="ARBA" id="ARBA00023136"/>
    </source>
</evidence>
<evidence type="ECO:0000256" key="8">
    <source>
        <dbReference type="ARBA" id="ARBA00066893"/>
    </source>
</evidence>
<comment type="caution">
    <text evidence="9">The sequence shown here is derived from an EMBL/GenBank/DDBJ whole genome shotgun (WGS) entry which is preliminary data.</text>
</comment>